<protein>
    <recommendedName>
        <fullName evidence="1">F-box domain-containing protein</fullName>
    </recommendedName>
</protein>
<feature type="domain" description="F-box" evidence="1">
    <location>
        <begin position="64"/>
        <end position="113"/>
    </location>
</feature>
<evidence type="ECO:0000313" key="3">
    <source>
        <dbReference type="Proteomes" id="UP000308197"/>
    </source>
</evidence>
<dbReference type="Gene3D" id="3.80.10.10">
    <property type="entry name" value="Ribonuclease Inhibitor"/>
    <property type="match status" value="1"/>
</dbReference>
<name>A0A5C3PQW2_9APHY</name>
<dbReference type="InterPro" id="IPR001810">
    <property type="entry name" value="F-box_dom"/>
</dbReference>
<dbReference type="Gene3D" id="1.20.1280.50">
    <property type="match status" value="1"/>
</dbReference>
<proteinExistence type="predicted"/>
<dbReference type="Pfam" id="PF12937">
    <property type="entry name" value="F-box-like"/>
    <property type="match status" value="1"/>
</dbReference>
<dbReference type="InParanoid" id="A0A5C3PQW2"/>
<sequence>MDAPMGDGSSTYLPVSNPWSCISHEDKAALDGQPLPEIQRRSRDMIKRHQDYMIALSTIHNAASPIHALLPPELLINIFAILPIEDLRDARLTLVCRRWRDLLLRTPEFWANLLAVIRHQDIKDDFLATMSQRSYPRRLSLNMGIKLLQAPQFAPHLSRISSLRVDVIGGWYERLHDLLKQRRLPTLESLTVDLFIADGPKLTEMCQQLGRCTDDDLPCLRHLRIPGELFAFLYSITQLKSLVISRLEYLPDFTASGYNASLVSAIRRCTTLQTLRVESLPGDGWEDIEQPQSDSAPVPFPDLRMLEIVLSHDHAPLANVLQHLVQHIVPPHGARIRLVSGRTDSPISIMLPAYPLTEKPQGKIVVYVDVTGAGPLTLTVLVDNRELVEVKVTPPDQETDIPPPEPITASLVRYMRFIMQQYVVFIQDINTLEVHYGLNRSITREDIKLLLGLAPSLKSLTLHGSLPSQYDAIDTGDGPENQLDLLGALCTTSQPDGDIPCPSLRELEFICEGPMPPAKILAARIAAVLSAREAVSATRLDLFTLQGYPRDAAAEASGENDITEELVEVVRPLVDTLKLTGDVSMEEDA</sequence>
<dbReference type="InterPro" id="IPR036047">
    <property type="entry name" value="F-box-like_dom_sf"/>
</dbReference>
<dbReference type="InterPro" id="IPR032675">
    <property type="entry name" value="LRR_dom_sf"/>
</dbReference>
<evidence type="ECO:0000259" key="1">
    <source>
        <dbReference type="PROSITE" id="PS50181"/>
    </source>
</evidence>
<gene>
    <name evidence="2" type="ORF">K466DRAFT_659720</name>
</gene>
<dbReference type="EMBL" id="ML211010">
    <property type="protein sequence ID" value="TFK91851.1"/>
    <property type="molecule type" value="Genomic_DNA"/>
</dbReference>
<evidence type="ECO:0000313" key="2">
    <source>
        <dbReference type="EMBL" id="TFK91851.1"/>
    </source>
</evidence>
<keyword evidence="3" id="KW-1185">Reference proteome</keyword>
<dbReference type="Proteomes" id="UP000308197">
    <property type="component" value="Unassembled WGS sequence"/>
</dbReference>
<reference evidence="2 3" key="1">
    <citation type="journal article" date="2019" name="Nat. Ecol. Evol.">
        <title>Megaphylogeny resolves global patterns of mushroom evolution.</title>
        <authorList>
            <person name="Varga T."/>
            <person name="Krizsan K."/>
            <person name="Foldi C."/>
            <person name="Dima B."/>
            <person name="Sanchez-Garcia M."/>
            <person name="Sanchez-Ramirez S."/>
            <person name="Szollosi G.J."/>
            <person name="Szarkandi J.G."/>
            <person name="Papp V."/>
            <person name="Albert L."/>
            <person name="Andreopoulos W."/>
            <person name="Angelini C."/>
            <person name="Antonin V."/>
            <person name="Barry K.W."/>
            <person name="Bougher N.L."/>
            <person name="Buchanan P."/>
            <person name="Buyck B."/>
            <person name="Bense V."/>
            <person name="Catcheside P."/>
            <person name="Chovatia M."/>
            <person name="Cooper J."/>
            <person name="Damon W."/>
            <person name="Desjardin D."/>
            <person name="Finy P."/>
            <person name="Geml J."/>
            <person name="Haridas S."/>
            <person name="Hughes K."/>
            <person name="Justo A."/>
            <person name="Karasinski D."/>
            <person name="Kautmanova I."/>
            <person name="Kiss B."/>
            <person name="Kocsube S."/>
            <person name="Kotiranta H."/>
            <person name="LaButti K.M."/>
            <person name="Lechner B.E."/>
            <person name="Liimatainen K."/>
            <person name="Lipzen A."/>
            <person name="Lukacs Z."/>
            <person name="Mihaltcheva S."/>
            <person name="Morgado L.N."/>
            <person name="Niskanen T."/>
            <person name="Noordeloos M.E."/>
            <person name="Ohm R.A."/>
            <person name="Ortiz-Santana B."/>
            <person name="Ovrebo C."/>
            <person name="Racz N."/>
            <person name="Riley R."/>
            <person name="Savchenko A."/>
            <person name="Shiryaev A."/>
            <person name="Soop K."/>
            <person name="Spirin V."/>
            <person name="Szebenyi C."/>
            <person name="Tomsovsky M."/>
            <person name="Tulloss R.E."/>
            <person name="Uehling J."/>
            <person name="Grigoriev I.V."/>
            <person name="Vagvolgyi C."/>
            <person name="Papp T."/>
            <person name="Martin F.M."/>
            <person name="Miettinen O."/>
            <person name="Hibbett D.S."/>
            <person name="Nagy L.G."/>
        </authorList>
    </citation>
    <scope>NUCLEOTIDE SEQUENCE [LARGE SCALE GENOMIC DNA]</scope>
    <source>
        <strain evidence="2 3">HHB13444</strain>
    </source>
</reference>
<dbReference type="AlphaFoldDB" id="A0A5C3PQW2"/>
<dbReference type="PROSITE" id="PS50181">
    <property type="entry name" value="FBOX"/>
    <property type="match status" value="1"/>
</dbReference>
<organism evidence="2 3">
    <name type="scientific">Polyporus arcularius HHB13444</name>
    <dbReference type="NCBI Taxonomy" id="1314778"/>
    <lineage>
        <taxon>Eukaryota</taxon>
        <taxon>Fungi</taxon>
        <taxon>Dikarya</taxon>
        <taxon>Basidiomycota</taxon>
        <taxon>Agaricomycotina</taxon>
        <taxon>Agaricomycetes</taxon>
        <taxon>Polyporales</taxon>
        <taxon>Polyporaceae</taxon>
        <taxon>Polyporus</taxon>
    </lineage>
</organism>
<accession>A0A5C3PQW2</accession>
<dbReference type="SUPFAM" id="SSF81383">
    <property type="entry name" value="F-box domain"/>
    <property type="match status" value="1"/>
</dbReference>